<dbReference type="Proteomes" id="UP000556026">
    <property type="component" value="Unassembled WGS sequence"/>
</dbReference>
<feature type="compositionally biased region" description="Basic and acidic residues" evidence="1">
    <location>
        <begin position="1"/>
        <end position="12"/>
    </location>
</feature>
<evidence type="ECO:0000313" key="2">
    <source>
        <dbReference type="EMBL" id="GFO58263.1"/>
    </source>
</evidence>
<keyword evidence="3" id="KW-1185">Reference proteome</keyword>
<reference evidence="3" key="1">
    <citation type="submission" date="2020-06" db="EMBL/GenBank/DDBJ databases">
        <title>Draft genomic sequence of Geomonas sp. Red330.</title>
        <authorList>
            <person name="Itoh H."/>
            <person name="Zhenxing X."/>
            <person name="Ushijima N."/>
            <person name="Masuda Y."/>
            <person name="Shiratori Y."/>
            <person name="Senoo K."/>
        </authorList>
    </citation>
    <scope>NUCLEOTIDE SEQUENCE [LARGE SCALE GENOMIC DNA]</scope>
    <source>
        <strain evidence="3">Red330</strain>
    </source>
</reference>
<name>A0A6V8MEL0_9BACT</name>
<feature type="region of interest" description="Disordered" evidence="1">
    <location>
        <begin position="1"/>
        <end position="26"/>
    </location>
</feature>
<gene>
    <name evidence="2" type="ORF">GMST_05880</name>
</gene>
<dbReference type="EMBL" id="BLXX01000001">
    <property type="protein sequence ID" value="GFO58263.1"/>
    <property type="molecule type" value="Genomic_DNA"/>
</dbReference>
<evidence type="ECO:0000256" key="1">
    <source>
        <dbReference type="SAM" id="MobiDB-lite"/>
    </source>
</evidence>
<proteinExistence type="predicted"/>
<comment type="caution">
    <text evidence="2">The sequence shown here is derived from an EMBL/GenBank/DDBJ whole genome shotgun (WGS) entry which is preliminary data.</text>
</comment>
<organism evidence="2 3">
    <name type="scientific">Geomonas silvestris</name>
    <dbReference type="NCBI Taxonomy" id="2740184"/>
    <lineage>
        <taxon>Bacteria</taxon>
        <taxon>Pseudomonadati</taxon>
        <taxon>Thermodesulfobacteriota</taxon>
        <taxon>Desulfuromonadia</taxon>
        <taxon>Geobacterales</taxon>
        <taxon>Geobacteraceae</taxon>
        <taxon>Geomonas</taxon>
    </lineage>
</organism>
<protein>
    <submittedName>
        <fullName evidence="2">Uncharacterized protein</fullName>
    </submittedName>
</protein>
<feature type="region of interest" description="Disordered" evidence="1">
    <location>
        <begin position="55"/>
        <end position="74"/>
    </location>
</feature>
<evidence type="ECO:0000313" key="3">
    <source>
        <dbReference type="Proteomes" id="UP000556026"/>
    </source>
</evidence>
<dbReference type="AlphaFoldDB" id="A0A6V8MEL0"/>
<sequence>MADKPFFSHEGTEVTENGWNDEDKKPGLSLPNALQLVFSVNSVTPWHKSTRCTQYDVSTSRTAPPGQDGRVYFE</sequence>
<accession>A0A6V8MEL0</accession>